<dbReference type="GO" id="GO:0016818">
    <property type="term" value="F:hydrolase activity, acting on acid anhydrides, in phosphorus-containing anhydrides"/>
    <property type="evidence" value="ECO:0007669"/>
    <property type="project" value="InterPro"/>
</dbReference>
<dbReference type="SUPFAM" id="SSF52540">
    <property type="entry name" value="P-loop containing nucleoside triphosphate hydrolases"/>
    <property type="match status" value="2"/>
</dbReference>
<organism evidence="6 7">
    <name type="scientific">Sphingomonas sabuli</name>
    <dbReference type="NCBI Taxonomy" id="2764186"/>
    <lineage>
        <taxon>Bacteria</taxon>
        <taxon>Pseudomonadati</taxon>
        <taxon>Pseudomonadota</taxon>
        <taxon>Alphaproteobacteria</taxon>
        <taxon>Sphingomonadales</taxon>
        <taxon>Sphingomonadaceae</taxon>
        <taxon>Sphingomonas</taxon>
    </lineage>
</organism>
<evidence type="ECO:0000256" key="4">
    <source>
        <dbReference type="ARBA" id="ARBA00038058"/>
    </source>
</evidence>
<dbReference type="InterPro" id="IPR027417">
    <property type="entry name" value="P-loop_NTPase"/>
</dbReference>
<evidence type="ECO:0000256" key="1">
    <source>
        <dbReference type="ARBA" id="ARBA00022741"/>
    </source>
</evidence>
<dbReference type="InterPro" id="IPR006555">
    <property type="entry name" value="ATP-dep_Helicase_C"/>
</dbReference>
<sequence length="903" mass="96815">MAALRLPALHATHAGIWIADASGDVREATRGEAIARAAETPHIILNAPLVGQRLGYAELSGLDLLELFAFLHPARFAVPTPAGMSRAAGLAAPASEAEAAARLQAIAGTLLATLGDPDWREREGAWTTNMSLQRLGWGWAPLVGQRLAKPERGERMLFSRLKQWEESADPVPPLATAVDAGEAERKLAALTGNGAETRAGQRAMAASAAGVFAPRRSRDGPNMLLAEAGTGIGKTLAYLAPASVWAERSGGTVWVSTFTKALQRQLDAEGPRLFADPDERARRIVIRKGRENYLCLLNLEDAMQGGFSGRPAILAQLVGRWAAYSKDGDMVGGDLPGWLPSLFRRAGSTALTDRRGECVYGGCPHYRKCFIERAERAGREADLVIANHALVMINAARSRETAPQQIVFDEGHHLFDAADSTFAVALSGQEAIEMRRWIVGPEGKSRGRRRGLAARLMDVASYDEEGGRALEAAIEASRALPSDGWLARVAEGAPFGAIEQLLGEVRGTVYARAKAQDAGYGLETELAEPDGGLVDRANGALEAIEGLAKPLATLSRRLEAVLADAPDWLDTQARARVEGAIHGLGWRRETLAAWGALLARIGGPADPDFVDWLAVERVDGREYDIAINRRWLDPTRPLSQVVLKPAQGVLVTSATLRGGDEWETAEQRTGAAHLDCATDRFEAESPFDYAGASEVIVVTDVKQGDLAALAGAYARLIEAADGGTLGLFTAVQRLKAVHARIADRLARAGLPLLAQHVDPIDPGTLVDIFRDDPHASLLGTDALRDGVDVPGQSLRLVVMERVPWPRPTVLHAARRMVSGGSAYDDRVVRARLAQAFGRLIRREGDRGVFVILSAAMPSRLLSAFPPGVEVNRVPLDEAIARVRARLGGGLVLERGREPVAQPD</sequence>
<proteinExistence type="inferred from homology"/>
<dbReference type="GO" id="GO:0003678">
    <property type="term" value="F:DNA helicase activity"/>
    <property type="evidence" value="ECO:0007669"/>
    <property type="project" value="TreeGrafter"/>
</dbReference>
<keyword evidence="1" id="KW-0547">Nucleotide-binding</keyword>
<dbReference type="SMART" id="SM00491">
    <property type="entry name" value="HELICc2"/>
    <property type="match status" value="1"/>
</dbReference>
<dbReference type="InterPro" id="IPR014013">
    <property type="entry name" value="Helic_SF1/SF2_ATP-bd_DinG/Rad3"/>
</dbReference>
<dbReference type="Proteomes" id="UP000515861">
    <property type="component" value="Chromosome"/>
</dbReference>
<keyword evidence="7" id="KW-1185">Reference proteome</keyword>
<comment type="similarity">
    <text evidence="4">Belongs to the helicase family. DinG subfamily.</text>
</comment>
<protein>
    <submittedName>
        <fullName evidence="6">ATP-dependent DNA helicase</fullName>
    </submittedName>
</protein>
<dbReference type="Pfam" id="PF13307">
    <property type="entry name" value="Helicase_C_2"/>
    <property type="match status" value="1"/>
</dbReference>
<dbReference type="PANTHER" id="PTHR11472:SF34">
    <property type="entry name" value="REGULATOR OF TELOMERE ELONGATION HELICASE 1"/>
    <property type="match status" value="1"/>
</dbReference>
<dbReference type="EMBL" id="CP060697">
    <property type="protein sequence ID" value="QNM82277.1"/>
    <property type="molecule type" value="Genomic_DNA"/>
</dbReference>
<dbReference type="KEGG" id="ssau:H8M03_09645"/>
<dbReference type="GO" id="GO:0003676">
    <property type="term" value="F:nucleic acid binding"/>
    <property type="evidence" value="ECO:0007669"/>
    <property type="project" value="InterPro"/>
</dbReference>
<dbReference type="Gene3D" id="3.40.50.300">
    <property type="entry name" value="P-loop containing nucleotide triphosphate hydrolases"/>
    <property type="match status" value="2"/>
</dbReference>
<evidence type="ECO:0000256" key="2">
    <source>
        <dbReference type="ARBA" id="ARBA00022801"/>
    </source>
</evidence>
<dbReference type="PROSITE" id="PS51193">
    <property type="entry name" value="HELICASE_ATP_BIND_2"/>
    <property type="match status" value="1"/>
</dbReference>
<feature type="domain" description="Helicase ATP-binding" evidence="5">
    <location>
        <begin position="187"/>
        <end position="466"/>
    </location>
</feature>
<dbReference type="GO" id="GO:0005524">
    <property type="term" value="F:ATP binding"/>
    <property type="evidence" value="ECO:0007669"/>
    <property type="project" value="UniProtKB-KW"/>
</dbReference>
<name>A0A7G9L0X8_9SPHN</name>
<dbReference type="RefSeq" id="WP_187479232.1">
    <property type="nucleotide sequence ID" value="NZ_CP060697.1"/>
</dbReference>
<reference evidence="6 7" key="1">
    <citation type="submission" date="2020-08" db="EMBL/GenBank/DDBJ databases">
        <title>Sphingomonas sp. sand1-3 16S ribosomal RNA gene Genome sequencing and assembly.</title>
        <authorList>
            <person name="Kang M."/>
        </authorList>
    </citation>
    <scope>NUCLEOTIDE SEQUENCE [LARGE SCALE GENOMIC DNA]</scope>
    <source>
        <strain evidence="7">sand1-3</strain>
    </source>
</reference>
<keyword evidence="6" id="KW-0347">Helicase</keyword>
<dbReference type="InterPro" id="IPR045028">
    <property type="entry name" value="DinG/Rad3-like"/>
</dbReference>
<evidence type="ECO:0000256" key="3">
    <source>
        <dbReference type="ARBA" id="ARBA00022840"/>
    </source>
</evidence>
<evidence type="ECO:0000259" key="5">
    <source>
        <dbReference type="PROSITE" id="PS51193"/>
    </source>
</evidence>
<dbReference type="PANTHER" id="PTHR11472">
    <property type="entry name" value="DNA REPAIR DEAD HELICASE RAD3/XP-D SUBFAMILY MEMBER"/>
    <property type="match status" value="1"/>
</dbReference>
<evidence type="ECO:0000313" key="6">
    <source>
        <dbReference type="EMBL" id="QNM82277.1"/>
    </source>
</evidence>
<gene>
    <name evidence="6" type="ORF">H8M03_09645</name>
</gene>
<accession>A0A7G9L0X8</accession>
<dbReference type="AlphaFoldDB" id="A0A7G9L0X8"/>
<keyword evidence="3" id="KW-0067">ATP-binding</keyword>
<dbReference type="GO" id="GO:0006139">
    <property type="term" value="P:nucleobase-containing compound metabolic process"/>
    <property type="evidence" value="ECO:0007669"/>
    <property type="project" value="InterPro"/>
</dbReference>
<evidence type="ECO:0000313" key="7">
    <source>
        <dbReference type="Proteomes" id="UP000515861"/>
    </source>
</evidence>
<keyword evidence="2" id="KW-0378">Hydrolase</keyword>